<dbReference type="GO" id="GO:0004519">
    <property type="term" value="F:endonuclease activity"/>
    <property type="evidence" value="ECO:0007669"/>
    <property type="project" value="UniProtKB-KW"/>
</dbReference>
<gene>
    <name evidence="3" type="ORF">BN14_13038</name>
</gene>
<evidence type="ECO:0000313" key="4">
    <source>
        <dbReference type="Proteomes" id="UP000012065"/>
    </source>
</evidence>
<dbReference type="InterPro" id="IPR004860">
    <property type="entry name" value="LAGLIDADG_dom"/>
</dbReference>
<evidence type="ECO:0000259" key="2">
    <source>
        <dbReference type="Pfam" id="PF03161"/>
    </source>
</evidence>
<evidence type="ECO:0000313" key="3">
    <source>
        <dbReference type="EMBL" id="CCO27463.1"/>
    </source>
</evidence>
<comment type="function">
    <text evidence="1">Mitochondrial DNA endonuclease involved in intron homing.</text>
</comment>
<reference evidence="3 4" key="1">
    <citation type="journal article" date="2013" name="J. Biotechnol.">
        <title>Establishment and interpretation of the genome sequence of the phytopathogenic fungus Rhizoctonia solani AG1-IB isolate 7/3/14.</title>
        <authorList>
            <person name="Wibberg D.W."/>
            <person name="Jelonek L.J."/>
            <person name="Rupp O.R."/>
            <person name="Hennig M.H."/>
            <person name="Eikmeyer F.E."/>
            <person name="Goesmann A.G."/>
            <person name="Hartmann A.H."/>
            <person name="Borriss R.B."/>
            <person name="Grosch R.G."/>
            <person name="Puehler A.P."/>
            <person name="Schlueter A.S."/>
        </authorList>
    </citation>
    <scope>NUCLEOTIDE SEQUENCE [LARGE SCALE GENOMIC DNA]</scope>
    <source>
        <strain evidence="4">AG1-IB / isolate 7/3/14</strain>
    </source>
</reference>
<keyword evidence="3" id="KW-0540">Nuclease</keyword>
<dbReference type="AlphaFoldDB" id="M5BJL5"/>
<accession>M5BJL5</accession>
<dbReference type="SUPFAM" id="SSF55608">
    <property type="entry name" value="Homing endonucleases"/>
    <property type="match status" value="1"/>
</dbReference>
<dbReference type="InterPro" id="IPR027434">
    <property type="entry name" value="Homing_endonucl"/>
</dbReference>
<organism evidence="3 4">
    <name type="scientific">Thanatephorus cucumeris (strain AG1-IB / isolate 7/3/14)</name>
    <name type="common">Lettuce bottom rot fungus</name>
    <name type="synonym">Rhizoctonia solani</name>
    <dbReference type="NCBI Taxonomy" id="1108050"/>
    <lineage>
        <taxon>Eukaryota</taxon>
        <taxon>Fungi</taxon>
        <taxon>Dikarya</taxon>
        <taxon>Basidiomycota</taxon>
        <taxon>Agaricomycotina</taxon>
        <taxon>Agaricomycetes</taxon>
        <taxon>Cantharellales</taxon>
        <taxon>Ceratobasidiaceae</taxon>
        <taxon>Rhizoctonia</taxon>
        <taxon>Rhizoctonia solani AG-1</taxon>
    </lineage>
</organism>
<keyword evidence="3" id="KW-0378">Hydrolase</keyword>
<protein>
    <submittedName>
        <fullName evidence="3">LAGLIDADG DNA endonuclease</fullName>
    </submittedName>
</protein>
<name>M5BJL5_THACB</name>
<dbReference type="Proteomes" id="UP000012065">
    <property type="component" value="Mitochondrion MT"/>
</dbReference>
<proteinExistence type="predicted"/>
<dbReference type="Gene3D" id="3.10.28.10">
    <property type="entry name" value="Homing endonucleases"/>
    <property type="match status" value="1"/>
</dbReference>
<sequence>MGHIVYLALTNSMICSIPGGTKCIPSNIAELLTVRSLAFWLSDDGTFDKLNQVVVLCTDSFTLEEVELLINVLNDKWNLECYKKKTSISNYRIVIPRRSLPVLQSLLGPIMPPMMRYRIGL</sequence>
<keyword evidence="3" id="KW-0496">Mitochondrion</keyword>
<dbReference type="EMBL" id="HF546977">
    <property type="protein sequence ID" value="CCO27463.1"/>
    <property type="molecule type" value="Genomic_DNA"/>
</dbReference>
<keyword evidence="3" id="KW-0255">Endonuclease</keyword>
<feature type="domain" description="Homing endonuclease LAGLIDADG" evidence="2">
    <location>
        <begin position="18"/>
        <end position="101"/>
    </location>
</feature>
<dbReference type="Pfam" id="PF03161">
    <property type="entry name" value="LAGLIDADG_2"/>
    <property type="match status" value="1"/>
</dbReference>
<geneLocation type="mitochondrion" evidence="3"/>
<evidence type="ECO:0000256" key="1">
    <source>
        <dbReference type="ARBA" id="ARBA00002670"/>
    </source>
</evidence>